<evidence type="ECO:0000256" key="1">
    <source>
        <dbReference type="SAM" id="Phobius"/>
    </source>
</evidence>
<dbReference type="InterPro" id="IPR009305">
    <property type="entry name" value="Mpo1-like"/>
</dbReference>
<sequence length="60" mass="6924">MSGPKTYRTLSEFYSFYLREHTNPTSRRLHFLGTTMALALLVAAFITQLWWLVAIAFVQG</sequence>
<dbReference type="PANTHER" id="PTHR34205">
    <property type="entry name" value="TRANSMEMBRANE PROTEIN"/>
    <property type="match status" value="1"/>
</dbReference>
<accession>V5C401</accession>
<dbReference type="PANTHER" id="PTHR34205:SF2">
    <property type="entry name" value="DUF962 DOMAIN-CONTAINING PROTEIN"/>
    <property type="match status" value="1"/>
</dbReference>
<gene>
    <name evidence="2" type="ORF">MGMO_34c00210</name>
</gene>
<comment type="caution">
    <text evidence="2">The sequence shown here is derived from an EMBL/GenBank/DDBJ whole genome shotgun (WGS) entry which is preliminary data.</text>
</comment>
<proteinExistence type="predicted"/>
<dbReference type="EMBL" id="AYLO01000033">
    <property type="protein sequence ID" value="ESS73177.1"/>
    <property type="molecule type" value="Genomic_DNA"/>
</dbReference>
<dbReference type="Proteomes" id="UP000017842">
    <property type="component" value="Unassembled WGS sequence"/>
</dbReference>
<dbReference type="AlphaFoldDB" id="V5C401"/>
<protein>
    <recommendedName>
        <fullName evidence="4">DUF962 domain-containing protein</fullName>
    </recommendedName>
</protein>
<evidence type="ECO:0008006" key="4">
    <source>
        <dbReference type="Google" id="ProtNLM"/>
    </source>
</evidence>
<keyword evidence="1" id="KW-0812">Transmembrane</keyword>
<name>V5C401_9GAMM</name>
<evidence type="ECO:0000313" key="3">
    <source>
        <dbReference type="Proteomes" id="UP000017842"/>
    </source>
</evidence>
<keyword evidence="3" id="KW-1185">Reference proteome</keyword>
<feature type="transmembrane region" description="Helical" evidence="1">
    <location>
        <begin position="37"/>
        <end position="58"/>
    </location>
</feature>
<evidence type="ECO:0000313" key="2">
    <source>
        <dbReference type="EMBL" id="ESS73177.1"/>
    </source>
</evidence>
<dbReference type="STRING" id="1116472.MGMO_34c00210"/>
<organism evidence="2 3">
    <name type="scientific">Methyloglobulus morosus KoM1</name>
    <dbReference type="NCBI Taxonomy" id="1116472"/>
    <lineage>
        <taxon>Bacteria</taxon>
        <taxon>Pseudomonadati</taxon>
        <taxon>Pseudomonadota</taxon>
        <taxon>Gammaproteobacteria</taxon>
        <taxon>Methylococcales</taxon>
        <taxon>Methylococcaceae</taxon>
        <taxon>Methyloglobulus</taxon>
    </lineage>
</organism>
<keyword evidence="1" id="KW-1133">Transmembrane helix</keyword>
<dbReference type="eggNOG" id="COG4323">
    <property type="taxonomic scope" value="Bacteria"/>
</dbReference>
<dbReference type="Pfam" id="PF06127">
    <property type="entry name" value="Mpo1-like"/>
    <property type="match status" value="1"/>
</dbReference>
<reference evidence="2 3" key="1">
    <citation type="journal article" date="2013" name="Genome Announc.">
        <title>Draft Genome Sequence of the Methanotrophic Gammaproteobacterium Methyloglobulus morosus DSM 22980 Strain KoM1.</title>
        <authorList>
            <person name="Poehlein A."/>
            <person name="Deutzmann J.S."/>
            <person name="Daniel R."/>
            <person name="Simeonova D.D."/>
        </authorList>
    </citation>
    <scope>NUCLEOTIDE SEQUENCE [LARGE SCALE GENOMIC DNA]</scope>
    <source>
        <strain evidence="2 3">KoM1</strain>
    </source>
</reference>
<keyword evidence="1" id="KW-0472">Membrane</keyword>